<dbReference type="InterPro" id="IPR050445">
    <property type="entry name" value="Bact_polysacc_biosynth/exp"/>
</dbReference>
<accession>A0A177Y618</accession>
<evidence type="ECO:0000313" key="2">
    <source>
        <dbReference type="Proteomes" id="UP000078406"/>
    </source>
</evidence>
<gene>
    <name evidence="1" type="ORF">APB76_00565</name>
</gene>
<protein>
    <submittedName>
        <fullName evidence="1">Chromosome partitioning protein ParA</fullName>
    </submittedName>
</protein>
<dbReference type="SUPFAM" id="SSF52540">
    <property type="entry name" value="P-loop containing nucleoside triphosphate hydrolases"/>
    <property type="match status" value="1"/>
</dbReference>
<dbReference type="Gene3D" id="3.40.50.300">
    <property type="entry name" value="P-loop containing nucleotide triphosphate hydrolases"/>
    <property type="match status" value="1"/>
</dbReference>
<dbReference type="PANTHER" id="PTHR32309:SF31">
    <property type="entry name" value="CAPSULAR EXOPOLYSACCHARIDE FAMILY"/>
    <property type="match status" value="1"/>
</dbReference>
<dbReference type="RefSeq" id="WP_054963053.1">
    <property type="nucleotide sequence ID" value="NZ_LLEI02000006.1"/>
</dbReference>
<organism evidence="1 2">
    <name type="scientific">Vibrio bivalvicida</name>
    <dbReference type="NCBI Taxonomy" id="1276888"/>
    <lineage>
        <taxon>Bacteria</taxon>
        <taxon>Pseudomonadati</taxon>
        <taxon>Pseudomonadota</taxon>
        <taxon>Gammaproteobacteria</taxon>
        <taxon>Vibrionales</taxon>
        <taxon>Vibrionaceae</taxon>
        <taxon>Vibrio</taxon>
        <taxon>Vibrio oreintalis group</taxon>
    </lineage>
</organism>
<evidence type="ECO:0000313" key="1">
    <source>
        <dbReference type="EMBL" id="OAJ96294.1"/>
    </source>
</evidence>
<sequence>MIIPATHTEIEQIYLAAEISGSRSLCITACQSGDGVTSIVAALAERYLLAGHRTLVVDLNTFHPSFECIDITPSNDNALGLLVEHASTHQLFTGLTVPNNQAALLAFKDPAQLQHSVAQWLTQYDRVICDTSPLLHINRGNIPAQVVANACDQTALVVMGGKTSSGQLEKAMQLINSPSISLLGSVLNLKHQATLAQEIVREMNRLKFIPKTWRDKWANKILTNEFLAQSA</sequence>
<dbReference type="EMBL" id="LLEI02000006">
    <property type="protein sequence ID" value="OAJ96294.1"/>
    <property type="molecule type" value="Genomic_DNA"/>
</dbReference>
<proteinExistence type="predicted"/>
<reference evidence="1 2" key="1">
    <citation type="journal article" date="2016" name="Syst. Appl. Microbiol.">
        <title>Vibrio bivalvicida sp. nov., a novel larval pathogen for bivalve molluscs reared in a hatchery.</title>
        <authorList>
            <person name="Dubert J."/>
            <person name="Romalde J.L."/>
            <person name="Prado S."/>
            <person name="Barja J.L."/>
        </authorList>
    </citation>
    <scope>NUCLEOTIDE SEQUENCE [LARGE SCALE GENOMIC DNA]</scope>
    <source>
        <strain evidence="1 2">605</strain>
    </source>
</reference>
<dbReference type="InterPro" id="IPR027417">
    <property type="entry name" value="P-loop_NTPase"/>
</dbReference>
<dbReference type="AlphaFoldDB" id="A0A177Y618"/>
<comment type="caution">
    <text evidence="1">The sequence shown here is derived from an EMBL/GenBank/DDBJ whole genome shotgun (WGS) entry which is preliminary data.</text>
</comment>
<dbReference type="PANTHER" id="PTHR32309">
    <property type="entry name" value="TYROSINE-PROTEIN KINASE"/>
    <property type="match status" value="1"/>
</dbReference>
<dbReference type="Proteomes" id="UP000078406">
    <property type="component" value="Unassembled WGS sequence"/>
</dbReference>
<name>A0A177Y618_9VIBR</name>